<dbReference type="RefSeq" id="WP_229709900.1">
    <property type="nucleotide sequence ID" value="NZ_AP026830.1"/>
</dbReference>
<sequence length="153" mass="17064">MGILMLSMNDIVQAIYTVTRVVTVPVNIHAIVYLAGRDWSMFERDGAYVIYKTTDTQGNPVTIRLRIREAGSPVSRYYEVYGMEMQFKYMGNDFLAVYPVNGGFSKAKVDDKYLLDISTKIGGGEPCIVALSIGQVPAICKQIGKFYMIIARA</sequence>
<proteinExistence type="predicted"/>
<accession>A0ABN6SW01</accession>
<evidence type="ECO:0000313" key="1">
    <source>
        <dbReference type="EMBL" id="BDR92569.1"/>
    </source>
</evidence>
<name>A0ABN6SW01_9CREN</name>
<dbReference type="EMBL" id="AP026830">
    <property type="protein sequence ID" value="BDR92569.1"/>
    <property type="molecule type" value="Genomic_DNA"/>
</dbReference>
<dbReference type="GeneID" id="76207209"/>
<dbReference type="Proteomes" id="UP001060771">
    <property type="component" value="Chromosome"/>
</dbReference>
<evidence type="ECO:0000313" key="2">
    <source>
        <dbReference type="Proteomes" id="UP001060771"/>
    </source>
</evidence>
<gene>
    <name evidence="1" type="ORF">Vsou_16620</name>
</gene>
<keyword evidence="2" id="KW-1185">Reference proteome</keyword>
<protein>
    <submittedName>
        <fullName evidence="1">Uncharacterized protein</fullName>
    </submittedName>
</protein>
<organism evidence="1 2">
    <name type="scientific">Vulcanisaeta souniana JCM 11219</name>
    <dbReference type="NCBI Taxonomy" id="1293586"/>
    <lineage>
        <taxon>Archaea</taxon>
        <taxon>Thermoproteota</taxon>
        <taxon>Thermoprotei</taxon>
        <taxon>Thermoproteales</taxon>
        <taxon>Thermoproteaceae</taxon>
        <taxon>Vulcanisaeta</taxon>
    </lineage>
</organism>
<reference evidence="2" key="1">
    <citation type="submission" date="2022-09" db="EMBL/GenBank/DDBJ databases">
        <title>Complete genome sequence of Vulcanisaeta souniana.</title>
        <authorList>
            <person name="Kato S."/>
            <person name="Itoh T."/>
            <person name="Ohkuma M."/>
        </authorList>
    </citation>
    <scope>NUCLEOTIDE SEQUENCE [LARGE SCALE GENOMIC DNA]</scope>
    <source>
        <strain evidence="2">JCM 11219</strain>
    </source>
</reference>